<keyword evidence="5" id="KW-0732">Signal</keyword>
<protein>
    <submittedName>
        <fullName evidence="6">Glycoside hydrolase family 43 protein</fullName>
    </submittedName>
</protein>
<dbReference type="CDD" id="cd18825">
    <property type="entry name" value="GH43_CtGH43-like"/>
    <property type="match status" value="1"/>
</dbReference>
<name>A0ABS8MJX8_9FLAO</name>
<dbReference type="InterPro" id="IPR023296">
    <property type="entry name" value="Glyco_hydro_beta-prop_sf"/>
</dbReference>
<comment type="similarity">
    <text evidence="1 4">Belongs to the glycosyl hydrolase 43 family.</text>
</comment>
<dbReference type="EMBL" id="JAJJMM010000001">
    <property type="protein sequence ID" value="MCC9065787.1"/>
    <property type="molecule type" value="Genomic_DNA"/>
</dbReference>
<keyword evidence="3 4" id="KW-0326">Glycosidase</keyword>
<evidence type="ECO:0000313" key="6">
    <source>
        <dbReference type="EMBL" id="MCC9065787.1"/>
    </source>
</evidence>
<dbReference type="PANTHER" id="PTHR22925:SF3">
    <property type="entry name" value="GLYCOSYL HYDROLASE FAMILY PROTEIN 43"/>
    <property type="match status" value="1"/>
</dbReference>
<keyword evidence="2 4" id="KW-0378">Hydrolase</keyword>
<evidence type="ECO:0000256" key="5">
    <source>
        <dbReference type="SAM" id="SignalP"/>
    </source>
</evidence>
<feature type="chain" id="PRO_5045797495" evidence="5">
    <location>
        <begin position="21"/>
        <end position="377"/>
    </location>
</feature>
<feature type="signal peptide" evidence="5">
    <location>
        <begin position="1"/>
        <end position="20"/>
    </location>
</feature>
<evidence type="ECO:0000256" key="2">
    <source>
        <dbReference type="ARBA" id="ARBA00022801"/>
    </source>
</evidence>
<dbReference type="GO" id="GO:0016787">
    <property type="term" value="F:hydrolase activity"/>
    <property type="evidence" value="ECO:0007669"/>
    <property type="project" value="UniProtKB-KW"/>
</dbReference>
<dbReference type="SUPFAM" id="SSF75005">
    <property type="entry name" value="Arabinanase/levansucrase/invertase"/>
    <property type="match status" value="1"/>
</dbReference>
<dbReference type="InterPro" id="IPR006710">
    <property type="entry name" value="Glyco_hydro_43"/>
</dbReference>
<comment type="caution">
    <text evidence="6">The sequence shown here is derived from an EMBL/GenBank/DDBJ whole genome shotgun (WGS) entry which is preliminary data.</text>
</comment>
<dbReference type="RefSeq" id="WP_230039535.1">
    <property type="nucleotide sequence ID" value="NZ_JAJJMM010000001.1"/>
</dbReference>
<dbReference type="PANTHER" id="PTHR22925">
    <property type="entry name" value="GLYCOSYL HYDROLASE 43 FAMILY MEMBER"/>
    <property type="match status" value="1"/>
</dbReference>
<gene>
    <name evidence="6" type="ORF">LNP81_22570</name>
</gene>
<dbReference type="Pfam" id="PF04616">
    <property type="entry name" value="Glyco_hydro_43"/>
    <property type="match status" value="1"/>
</dbReference>
<evidence type="ECO:0000256" key="3">
    <source>
        <dbReference type="ARBA" id="ARBA00023295"/>
    </source>
</evidence>
<keyword evidence="7" id="KW-1185">Reference proteome</keyword>
<accession>A0ABS8MJX8</accession>
<organism evidence="6 7">
    <name type="scientific">Flavobacterium piscisymbiosum</name>
    <dbReference type="NCBI Taxonomy" id="2893753"/>
    <lineage>
        <taxon>Bacteria</taxon>
        <taxon>Pseudomonadati</taxon>
        <taxon>Bacteroidota</taxon>
        <taxon>Flavobacteriia</taxon>
        <taxon>Flavobacteriales</taxon>
        <taxon>Flavobacteriaceae</taxon>
        <taxon>Flavobacterium</taxon>
    </lineage>
</organism>
<evidence type="ECO:0000256" key="4">
    <source>
        <dbReference type="RuleBase" id="RU361187"/>
    </source>
</evidence>
<dbReference type="Gene3D" id="2.115.10.20">
    <property type="entry name" value="Glycosyl hydrolase domain, family 43"/>
    <property type="match status" value="1"/>
</dbReference>
<sequence length="377" mass="42914">MRLRLKFSIIISFVCSFVFSQNNSFVPGKQWKDTDGVHINAHGGGILFVDGTYYWYGEYKTSGRAGNVSLEGISCYTSKDLYNWHNEGIVLKVEQDGNSEITKGCVMERPKVIFNKKTGQYVMWFHLELKGQGYNAAKAAVAISDSPKGPFKFKKSYRPNKGVWPIDFKDEFKTAANNEAGLKSWSPEWLTAIKNGMLVRKDFNKGQMARDMTVYVDDDEKAYLIHSSEENLTLHISELTDDYLDFTEKWTRMAPAGHNEAPAIFKKDGIYYMITSGCTGWDPNEARSFSAKSIWGPWEPLGNPCVGKDASLTFHSQSTYILPVEGKKDEFIFMADRWKPENAIEGSYVWLPISFSNGKPVLKWFDKWNLTAFTENQ</sequence>
<evidence type="ECO:0000256" key="1">
    <source>
        <dbReference type="ARBA" id="ARBA00009865"/>
    </source>
</evidence>
<evidence type="ECO:0000313" key="7">
    <source>
        <dbReference type="Proteomes" id="UP001430679"/>
    </source>
</evidence>
<reference evidence="6" key="1">
    <citation type="submission" date="2021-11" db="EMBL/GenBank/DDBJ databases">
        <title>Description of novel Flavobacterium species.</title>
        <authorList>
            <person name="Saticioglu I.B."/>
            <person name="Ay H."/>
            <person name="Altun S."/>
            <person name="Duman M."/>
        </authorList>
    </citation>
    <scope>NUCLEOTIDE SEQUENCE</scope>
    <source>
        <strain evidence="6">F-30</strain>
    </source>
</reference>
<dbReference type="Proteomes" id="UP001430679">
    <property type="component" value="Unassembled WGS sequence"/>
</dbReference>
<proteinExistence type="inferred from homology"/>